<dbReference type="Proteomes" id="UP000198901">
    <property type="component" value="Unassembled WGS sequence"/>
</dbReference>
<keyword evidence="3" id="KW-1185">Reference proteome</keyword>
<evidence type="ECO:0000313" key="2">
    <source>
        <dbReference type="EMBL" id="SDL25885.1"/>
    </source>
</evidence>
<sequence>MNQLPLISLLLSLSAAPVEKTATGAAACTYEMGAGGETTDNQRIVTEFGAIPNDLLDDTDAINRAIAAMPHGGVLLFPAGEYRISSLTLPGGLIFRGEGPNQISRQTAGIRKGTVLIAAPGTAGTAIHIPSSEKSGGLEELSLYLDAAAETGTLLSVSGSVKLKNVEVAGMLRSQATGIHFRNAGSCELENVSAGFRLRFGMVLDNGRSLRVTGGKLSGWDIPLLINSQRNAKEYLSFVQTGFHRPFDADAEVVAAPAEQALTGMGNQPAHFLKLIDIRQGQHILFQQCHFSGEEPDEEQRPELPPGIITNAIVVKEPVQDVAFRQCSWENVYLSDLSKRVEAAPGPAGSH</sequence>
<accession>A0A1G9ILD5</accession>
<dbReference type="STRING" id="563176.SAMN04488090_0525"/>
<proteinExistence type="predicted"/>
<dbReference type="Gene3D" id="2.160.20.10">
    <property type="entry name" value="Single-stranded right-handed beta-helix, Pectin lyase-like"/>
    <property type="match status" value="1"/>
</dbReference>
<evidence type="ECO:0000259" key="1">
    <source>
        <dbReference type="Pfam" id="PF12708"/>
    </source>
</evidence>
<dbReference type="Pfam" id="PF12708">
    <property type="entry name" value="Pect-lyase_RHGA_epim"/>
    <property type="match status" value="1"/>
</dbReference>
<keyword evidence="2" id="KW-0456">Lyase</keyword>
<dbReference type="InterPro" id="IPR011050">
    <property type="entry name" value="Pectin_lyase_fold/virulence"/>
</dbReference>
<dbReference type="RefSeq" id="WP_143010998.1">
    <property type="nucleotide sequence ID" value="NZ_FNGS01000001.1"/>
</dbReference>
<dbReference type="InterPro" id="IPR012334">
    <property type="entry name" value="Pectin_lyas_fold"/>
</dbReference>
<reference evidence="2 3" key="1">
    <citation type="submission" date="2016-10" db="EMBL/GenBank/DDBJ databases">
        <authorList>
            <person name="de Groot N.N."/>
        </authorList>
    </citation>
    <scope>NUCLEOTIDE SEQUENCE [LARGE SCALE GENOMIC DNA]</scope>
    <source>
        <strain evidence="2 3">DSM 21668</strain>
    </source>
</reference>
<dbReference type="GO" id="GO:0016829">
    <property type="term" value="F:lyase activity"/>
    <property type="evidence" value="ECO:0007669"/>
    <property type="project" value="UniProtKB-KW"/>
</dbReference>
<dbReference type="EMBL" id="FNGS01000001">
    <property type="protein sequence ID" value="SDL25885.1"/>
    <property type="molecule type" value="Genomic_DNA"/>
</dbReference>
<dbReference type="InterPro" id="IPR024535">
    <property type="entry name" value="RHGA/B-epi-like_pectate_lyase"/>
</dbReference>
<dbReference type="AlphaFoldDB" id="A0A1G9ILD5"/>
<protein>
    <submittedName>
        <fullName evidence="2">Pectate lyase superfamily protein</fullName>
    </submittedName>
</protein>
<feature type="domain" description="Rhamnogalacturonase A/B/Epimerase-like pectate lyase" evidence="1">
    <location>
        <begin position="45"/>
        <end position="174"/>
    </location>
</feature>
<dbReference type="OrthoDB" id="188639at2"/>
<organism evidence="2 3">
    <name type="scientific">Siphonobacter aquaeclarae</name>
    <dbReference type="NCBI Taxonomy" id="563176"/>
    <lineage>
        <taxon>Bacteria</taxon>
        <taxon>Pseudomonadati</taxon>
        <taxon>Bacteroidota</taxon>
        <taxon>Cytophagia</taxon>
        <taxon>Cytophagales</taxon>
        <taxon>Cytophagaceae</taxon>
        <taxon>Siphonobacter</taxon>
    </lineage>
</organism>
<dbReference type="SUPFAM" id="SSF51126">
    <property type="entry name" value="Pectin lyase-like"/>
    <property type="match status" value="1"/>
</dbReference>
<gene>
    <name evidence="2" type="ORF">SAMN04488090_0525</name>
</gene>
<name>A0A1G9ILD5_9BACT</name>
<evidence type="ECO:0000313" key="3">
    <source>
        <dbReference type="Proteomes" id="UP000198901"/>
    </source>
</evidence>